<dbReference type="InterPro" id="IPR029033">
    <property type="entry name" value="His_PPase_superfam"/>
</dbReference>
<dbReference type="SUPFAM" id="SSF53254">
    <property type="entry name" value="Phosphoglycerate mutase-like"/>
    <property type="match status" value="1"/>
</dbReference>
<evidence type="ECO:0000256" key="5">
    <source>
        <dbReference type="ARBA" id="ARBA00042275"/>
    </source>
</evidence>
<dbReference type="EMBL" id="CAXLJM020000026">
    <property type="protein sequence ID" value="CAL8094018.1"/>
    <property type="molecule type" value="Genomic_DNA"/>
</dbReference>
<name>A0ABP1Q8Y0_9HEXA</name>
<keyword evidence="2" id="KW-0378">Hydrolase</keyword>
<dbReference type="PANTHER" id="PTHR46517">
    <property type="entry name" value="FRUCTOSE-2,6-BISPHOSPHATASE TIGAR"/>
    <property type="match status" value="1"/>
</dbReference>
<dbReference type="PROSITE" id="PS00175">
    <property type="entry name" value="PG_MUTASE"/>
    <property type="match status" value="1"/>
</dbReference>
<evidence type="ECO:0000256" key="4">
    <source>
        <dbReference type="ARBA" id="ARBA00040907"/>
    </source>
</evidence>
<comment type="caution">
    <text evidence="6">The sequence shown here is derived from an EMBL/GenBank/DDBJ whole genome shotgun (WGS) entry which is preliminary data.</text>
</comment>
<dbReference type="InterPro" id="IPR013078">
    <property type="entry name" value="His_Pase_superF_clade-1"/>
</dbReference>
<comment type="catalytic activity">
    <reaction evidence="1">
        <text>beta-D-fructose 2,6-bisphosphate + H2O = beta-D-fructose 6-phosphate + phosphate</text>
        <dbReference type="Rhea" id="RHEA:17289"/>
        <dbReference type="ChEBI" id="CHEBI:15377"/>
        <dbReference type="ChEBI" id="CHEBI:43474"/>
        <dbReference type="ChEBI" id="CHEBI:57634"/>
        <dbReference type="ChEBI" id="CHEBI:58579"/>
        <dbReference type="EC" id="3.1.3.46"/>
    </reaction>
</comment>
<reference evidence="6 7" key="1">
    <citation type="submission" date="2024-08" db="EMBL/GenBank/DDBJ databases">
        <authorList>
            <person name="Cucini C."/>
            <person name="Frati F."/>
        </authorList>
    </citation>
    <scope>NUCLEOTIDE SEQUENCE [LARGE SCALE GENOMIC DNA]</scope>
</reference>
<dbReference type="InterPro" id="IPR001345">
    <property type="entry name" value="PG/BPGM_mutase_AS"/>
</dbReference>
<protein>
    <recommendedName>
        <fullName evidence="4">Fructose-2,6-bisphosphatase TIGAR</fullName>
    </recommendedName>
    <alternativeName>
        <fullName evidence="5">TP53-induced glycolysis and apoptosis regulator</fullName>
    </alternativeName>
</protein>
<dbReference type="SMART" id="SM00855">
    <property type="entry name" value="PGAM"/>
    <property type="match status" value="1"/>
</dbReference>
<evidence type="ECO:0000256" key="2">
    <source>
        <dbReference type="ARBA" id="ARBA00022801"/>
    </source>
</evidence>
<proteinExistence type="inferred from homology"/>
<dbReference type="Proteomes" id="UP001642540">
    <property type="component" value="Unassembled WGS sequence"/>
</dbReference>
<dbReference type="InterPro" id="IPR051695">
    <property type="entry name" value="Phosphoglycerate_Mutase"/>
</dbReference>
<dbReference type="PANTHER" id="PTHR46517:SF1">
    <property type="entry name" value="FRUCTOSE-2,6-BISPHOSPHATASE TIGAR"/>
    <property type="match status" value="1"/>
</dbReference>
<sequence>MSTPPEYSISNSTRSKTFSTIYLVRHGQTIGNSSRMFVHPSKEVLSPKGRIQANAAGKHLSHVKFDKVYASTLVRAKKTAKLILEHSNHPVDTGVITFDERIKEVDYAIFRGQSYDEPQKIRGKNISESYPYKEFYVEGTEEIESVLLRLDSFWNELFETLDDAPTPETVLVVSHGMLIRILMKYLKLSPEKFQVENFTSSLYTSYLKNTAYHKFQIERRRPMEKLDSGSKPRVIRFWETHKAPHLENLFPKKSEKQ</sequence>
<dbReference type="Pfam" id="PF00300">
    <property type="entry name" value="His_Phos_1"/>
    <property type="match status" value="1"/>
</dbReference>
<dbReference type="CDD" id="cd07067">
    <property type="entry name" value="HP_PGM_like"/>
    <property type="match status" value="1"/>
</dbReference>
<keyword evidence="7" id="KW-1185">Reference proteome</keyword>
<gene>
    <name evidence="6" type="ORF">ODALV1_LOCUS8672</name>
</gene>
<evidence type="ECO:0000256" key="3">
    <source>
        <dbReference type="ARBA" id="ARBA00038362"/>
    </source>
</evidence>
<organism evidence="6 7">
    <name type="scientific">Orchesella dallaii</name>
    <dbReference type="NCBI Taxonomy" id="48710"/>
    <lineage>
        <taxon>Eukaryota</taxon>
        <taxon>Metazoa</taxon>
        <taxon>Ecdysozoa</taxon>
        <taxon>Arthropoda</taxon>
        <taxon>Hexapoda</taxon>
        <taxon>Collembola</taxon>
        <taxon>Entomobryomorpha</taxon>
        <taxon>Entomobryoidea</taxon>
        <taxon>Orchesellidae</taxon>
        <taxon>Orchesellinae</taxon>
        <taxon>Orchesella</taxon>
    </lineage>
</organism>
<evidence type="ECO:0000313" key="6">
    <source>
        <dbReference type="EMBL" id="CAL8094018.1"/>
    </source>
</evidence>
<dbReference type="Gene3D" id="3.40.50.1240">
    <property type="entry name" value="Phosphoglycerate mutase-like"/>
    <property type="match status" value="1"/>
</dbReference>
<comment type="similarity">
    <text evidence="3">Belongs to the phosphoglycerate mutase family.</text>
</comment>
<accession>A0ABP1Q8Y0</accession>
<evidence type="ECO:0000313" key="7">
    <source>
        <dbReference type="Proteomes" id="UP001642540"/>
    </source>
</evidence>
<evidence type="ECO:0000256" key="1">
    <source>
        <dbReference type="ARBA" id="ARBA00000464"/>
    </source>
</evidence>